<evidence type="ECO:0000313" key="5">
    <source>
        <dbReference type="Proteomes" id="UP000823775"/>
    </source>
</evidence>
<proteinExistence type="inferred from homology"/>
<dbReference type="EMBL" id="JACEIK010002020">
    <property type="protein sequence ID" value="MCD9558503.1"/>
    <property type="molecule type" value="Genomic_DNA"/>
</dbReference>
<accession>A0ABS8UJI0</accession>
<dbReference type="PANTHER" id="PTHR11426">
    <property type="entry name" value="HISTONE H3"/>
    <property type="match status" value="1"/>
</dbReference>
<sequence length="126" mass="14333">LQYKSQAPTTGGVKKSHTSPIIVNLRFARKSISTKEYRLYSTRSFLPDRFMNKPRTSRVCLYFQTNLNFRGHAVLDLQEASMTHLVGLFEDINLCSIHVKRVTIMPKNINLVGICKCSVLSLITSK</sequence>
<keyword evidence="2" id="KW-0007">Acetylation</keyword>
<evidence type="ECO:0000256" key="2">
    <source>
        <dbReference type="ARBA" id="ARBA00022990"/>
    </source>
</evidence>
<dbReference type="SMART" id="SM00428">
    <property type="entry name" value="H3"/>
    <property type="match status" value="1"/>
</dbReference>
<protein>
    <recommendedName>
        <fullName evidence="3">Core Histone H2A/H2B/H3 domain-containing protein</fullName>
    </recommendedName>
</protein>
<gene>
    <name evidence="4" type="ORF">HAX54_015900</name>
</gene>
<organism evidence="4 5">
    <name type="scientific">Datura stramonium</name>
    <name type="common">Jimsonweed</name>
    <name type="synonym">Common thornapple</name>
    <dbReference type="NCBI Taxonomy" id="4076"/>
    <lineage>
        <taxon>Eukaryota</taxon>
        <taxon>Viridiplantae</taxon>
        <taxon>Streptophyta</taxon>
        <taxon>Embryophyta</taxon>
        <taxon>Tracheophyta</taxon>
        <taxon>Spermatophyta</taxon>
        <taxon>Magnoliopsida</taxon>
        <taxon>eudicotyledons</taxon>
        <taxon>Gunneridae</taxon>
        <taxon>Pentapetalae</taxon>
        <taxon>asterids</taxon>
        <taxon>lamiids</taxon>
        <taxon>Solanales</taxon>
        <taxon>Solanaceae</taxon>
        <taxon>Solanoideae</taxon>
        <taxon>Datureae</taxon>
        <taxon>Datura</taxon>
    </lineage>
</organism>
<dbReference type="Gene3D" id="1.10.20.10">
    <property type="entry name" value="Histone, subunit A"/>
    <property type="match status" value="1"/>
</dbReference>
<evidence type="ECO:0000259" key="3">
    <source>
        <dbReference type="Pfam" id="PF00125"/>
    </source>
</evidence>
<dbReference type="SUPFAM" id="SSF47113">
    <property type="entry name" value="Histone-fold"/>
    <property type="match status" value="1"/>
</dbReference>
<comment type="caution">
    <text evidence="4">The sequence shown here is derived from an EMBL/GenBank/DDBJ whole genome shotgun (WGS) entry which is preliminary data.</text>
</comment>
<evidence type="ECO:0000256" key="1">
    <source>
        <dbReference type="ARBA" id="ARBA00010343"/>
    </source>
</evidence>
<name>A0ABS8UJI0_DATST</name>
<evidence type="ECO:0000313" key="4">
    <source>
        <dbReference type="EMBL" id="MCD9558503.1"/>
    </source>
</evidence>
<dbReference type="Proteomes" id="UP000823775">
    <property type="component" value="Unassembled WGS sequence"/>
</dbReference>
<reference evidence="4 5" key="1">
    <citation type="journal article" date="2021" name="BMC Genomics">
        <title>Datura genome reveals duplications of psychoactive alkaloid biosynthetic genes and high mutation rate following tissue culture.</title>
        <authorList>
            <person name="Rajewski A."/>
            <person name="Carter-House D."/>
            <person name="Stajich J."/>
            <person name="Litt A."/>
        </authorList>
    </citation>
    <scope>NUCLEOTIDE SEQUENCE [LARGE SCALE GENOMIC DNA]</scope>
    <source>
        <strain evidence="4">AR-01</strain>
    </source>
</reference>
<dbReference type="InterPro" id="IPR009072">
    <property type="entry name" value="Histone-fold"/>
</dbReference>
<feature type="domain" description="Core Histone H2A/H2B/H3" evidence="3">
    <location>
        <begin position="62"/>
        <end position="112"/>
    </location>
</feature>
<comment type="similarity">
    <text evidence="1">Belongs to the histone H3 family.</text>
</comment>
<feature type="non-terminal residue" evidence="4">
    <location>
        <position position="1"/>
    </location>
</feature>
<dbReference type="Pfam" id="PF00125">
    <property type="entry name" value="Histone"/>
    <property type="match status" value="1"/>
</dbReference>
<keyword evidence="5" id="KW-1185">Reference proteome</keyword>
<dbReference type="InterPro" id="IPR000164">
    <property type="entry name" value="Histone_H3/CENP-A"/>
</dbReference>
<dbReference type="InterPro" id="IPR007125">
    <property type="entry name" value="H2A/H2B/H3"/>
</dbReference>